<dbReference type="EMBL" id="JACHJQ010000001">
    <property type="protein sequence ID" value="MBB4904572.1"/>
    <property type="molecule type" value="Genomic_DNA"/>
</dbReference>
<name>A0A7W7VC23_9PSEU</name>
<evidence type="ECO:0000259" key="4">
    <source>
        <dbReference type="PROSITE" id="PS51900"/>
    </source>
</evidence>
<keyword evidence="1 3" id="KW-0238">DNA-binding</keyword>
<dbReference type="GO" id="GO:0003677">
    <property type="term" value="F:DNA binding"/>
    <property type="evidence" value="ECO:0007669"/>
    <property type="project" value="UniProtKB-UniRule"/>
</dbReference>
<dbReference type="GO" id="GO:0006310">
    <property type="term" value="P:DNA recombination"/>
    <property type="evidence" value="ECO:0007669"/>
    <property type="project" value="UniProtKB-KW"/>
</dbReference>
<organism evidence="5 6">
    <name type="scientific">Actinophytocola algeriensis</name>
    <dbReference type="NCBI Taxonomy" id="1768010"/>
    <lineage>
        <taxon>Bacteria</taxon>
        <taxon>Bacillati</taxon>
        <taxon>Actinomycetota</taxon>
        <taxon>Actinomycetes</taxon>
        <taxon>Pseudonocardiales</taxon>
        <taxon>Pseudonocardiaceae</taxon>
    </lineage>
</organism>
<comment type="caution">
    <text evidence="5">The sequence shown here is derived from an EMBL/GenBank/DDBJ whole genome shotgun (WGS) entry which is preliminary data.</text>
</comment>
<dbReference type="Proteomes" id="UP000520767">
    <property type="component" value="Unassembled WGS sequence"/>
</dbReference>
<reference evidence="5 6" key="1">
    <citation type="submission" date="2020-08" db="EMBL/GenBank/DDBJ databases">
        <title>Genomic Encyclopedia of Type Strains, Phase III (KMG-III): the genomes of soil and plant-associated and newly described type strains.</title>
        <authorList>
            <person name="Whitman W."/>
        </authorList>
    </citation>
    <scope>NUCLEOTIDE SEQUENCE [LARGE SCALE GENOMIC DNA]</scope>
    <source>
        <strain evidence="5 6">CECT 8960</strain>
    </source>
</reference>
<dbReference type="SUPFAM" id="SSF56349">
    <property type="entry name" value="DNA breaking-rejoining enzymes"/>
    <property type="match status" value="1"/>
</dbReference>
<dbReference type="RefSeq" id="WP_184808805.1">
    <property type="nucleotide sequence ID" value="NZ_JACHJQ010000001.1"/>
</dbReference>
<evidence type="ECO:0000256" key="1">
    <source>
        <dbReference type="ARBA" id="ARBA00023125"/>
    </source>
</evidence>
<evidence type="ECO:0000256" key="3">
    <source>
        <dbReference type="PROSITE-ProRule" id="PRU01248"/>
    </source>
</evidence>
<evidence type="ECO:0000313" key="5">
    <source>
        <dbReference type="EMBL" id="MBB4904572.1"/>
    </source>
</evidence>
<accession>A0A7W7VC23</accession>
<keyword evidence="2" id="KW-0233">DNA recombination</keyword>
<dbReference type="InterPro" id="IPR044068">
    <property type="entry name" value="CB"/>
</dbReference>
<dbReference type="GO" id="GO:0015074">
    <property type="term" value="P:DNA integration"/>
    <property type="evidence" value="ECO:0007669"/>
    <property type="project" value="InterPro"/>
</dbReference>
<proteinExistence type="predicted"/>
<dbReference type="InterPro" id="IPR011010">
    <property type="entry name" value="DNA_brk_join_enz"/>
</dbReference>
<protein>
    <submittedName>
        <fullName evidence="5">Site-specific recombinase XerC</fullName>
    </submittedName>
</protein>
<evidence type="ECO:0000313" key="6">
    <source>
        <dbReference type="Proteomes" id="UP000520767"/>
    </source>
</evidence>
<evidence type="ECO:0000256" key="2">
    <source>
        <dbReference type="ARBA" id="ARBA00023172"/>
    </source>
</evidence>
<dbReference type="PROSITE" id="PS51900">
    <property type="entry name" value="CB"/>
    <property type="match status" value="1"/>
</dbReference>
<sequence length="340" mass="38185">MTSRGRRSDQRRRGNIETLRSGAKRIRVYNGLDPVTKKPIYVGETVAANTPGLDKAAERALIRWLKTVDDQKAPRTNATVDELINAFLDVIDIDRGTLRGWRNKQKNHIRPLLGETSLKKAHPHVLETFFAELRRCRKHCGRQPQVDHRTPRQHERDHRCVRHQCEGLSTSSVREIHTILNGAFGRAVVWEWLGANPLDQVPPPEAPKPNPQPPKTHEAAQLINKAWRNDPAWGACVWLAFTTGKRRGDLCGLRISAVDLESGVAEFGLVIKQDGRDIYTGDPKGKRHTRVVLDPETVEVLREHLARCAALAAAAGATLDPETSERRRSWLPACPSVPDH</sequence>
<dbReference type="Gene3D" id="1.10.150.130">
    <property type="match status" value="1"/>
</dbReference>
<dbReference type="Gene3D" id="1.10.443.10">
    <property type="entry name" value="Intergrase catalytic core"/>
    <property type="match status" value="1"/>
</dbReference>
<feature type="domain" description="Core-binding (CB)" evidence="4">
    <location>
        <begin position="78"/>
        <end position="188"/>
    </location>
</feature>
<dbReference type="AlphaFoldDB" id="A0A7W7VC23"/>
<dbReference type="InterPro" id="IPR013762">
    <property type="entry name" value="Integrase-like_cat_sf"/>
</dbReference>
<gene>
    <name evidence="5" type="ORF">FHR82_000782</name>
</gene>
<dbReference type="InterPro" id="IPR010998">
    <property type="entry name" value="Integrase_recombinase_N"/>
</dbReference>
<keyword evidence="6" id="KW-1185">Reference proteome</keyword>